<dbReference type="CDD" id="cd01948">
    <property type="entry name" value="EAL"/>
    <property type="match status" value="1"/>
</dbReference>
<dbReference type="InterPro" id="IPR035965">
    <property type="entry name" value="PAS-like_dom_sf"/>
</dbReference>
<dbReference type="SMART" id="SM00052">
    <property type="entry name" value="EAL"/>
    <property type="match status" value="1"/>
</dbReference>
<dbReference type="CDD" id="cd00130">
    <property type="entry name" value="PAS"/>
    <property type="match status" value="1"/>
</dbReference>
<dbReference type="SMART" id="SM00086">
    <property type="entry name" value="PAC"/>
    <property type="match status" value="1"/>
</dbReference>
<evidence type="ECO:0000313" key="5">
    <source>
        <dbReference type="EMBL" id="AMW99449.1"/>
    </source>
</evidence>
<dbReference type="PANTHER" id="PTHR44757:SF2">
    <property type="entry name" value="BIOFILM ARCHITECTURE MAINTENANCE PROTEIN MBAA"/>
    <property type="match status" value="1"/>
</dbReference>
<dbReference type="InterPro" id="IPR000700">
    <property type="entry name" value="PAS-assoc_C"/>
</dbReference>
<protein>
    <submittedName>
        <fullName evidence="5">Diguanylate cyclase</fullName>
    </submittedName>
</protein>
<dbReference type="InterPro" id="IPR001610">
    <property type="entry name" value="PAC"/>
</dbReference>
<gene>
    <name evidence="5" type="ORF">ATY39_08280</name>
</gene>
<dbReference type="STRING" id="241244.ATY39_08280"/>
<feature type="domain" description="EAL" evidence="3">
    <location>
        <begin position="318"/>
        <end position="572"/>
    </location>
</feature>
<dbReference type="SUPFAM" id="SSF141868">
    <property type="entry name" value="EAL domain-like"/>
    <property type="match status" value="1"/>
</dbReference>
<dbReference type="SMART" id="SM00091">
    <property type="entry name" value="PAS"/>
    <property type="match status" value="1"/>
</dbReference>
<dbReference type="AlphaFoldDB" id="A0A143HDF0"/>
<name>A0A143HDF0_9BACL</name>
<dbReference type="InterPro" id="IPR035919">
    <property type="entry name" value="EAL_sf"/>
</dbReference>
<dbReference type="NCBIfam" id="TIGR00229">
    <property type="entry name" value="sensory_box"/>
    <property type="match status" value="1"/>
</dbReference>
<dbReference type="PROSITE" id="PS50887">
    <property type="entry name" value="GGDEF"/>
    <property type="match status" value="1"/>
</dbReference>
<reference evidence="6" key="2">
    <citation type="submission" date="2016-03" db="EMBL/GenBank/DDBJ databases">
        <authorList>
            <person name="Ploux O."/>
        </authorList>
    </citation>
    <scope>NUCLEOTIDE SEQUENCE [LARGE SCALE GENOMIC DNA]</scope>
    <source>
        <strain evidence="6">PP9</strain>
    </source>
</reference>
<dbReference type="Gene3D" id="3.30.450.20">
    <property type="entry name" value="PAS domain"/>
    <property type="match status" value="1"/>
</dbReference>
<feature type="domain" description="PAC" evidence="2">
    <location>
        <begin position="92"/>
        <end position="144"/>
    </location>
</feature>
<evidence type="ECO:0000313" key="6">
    <source>
        <dbReference type="Proteomes" id="UP000076021"/>
    </source>
</evidence>
<dbReference type="Pfam" id="PF00563">
    <property type="entry name" value="EAL"/>
    <property type="match status" value="1"/>
</dbReference>
<dbReference type="OrthoDB" id="2624050at2"/>
<dbReference type="EMBL" id="CP014806">
    <property type="protein sequence ID" value="AMW99449.1"/>
    <property type="molecule type" value="Genomic_DNA"/>
</dbReference>
<dbReference type="InterPro" id="IPR052155">
    <property type="entry name" value="Biofilm_reg_signaling"/>
</dbReference>
<dbReference type="SMART" id="SM00267">
    <property type="entry name" value="GGDEF"/>
    <property type="match status" value="1"/>
</dbReference>
<dbReference type="PROSITE" id="PS50113">
    <property type="entry name" value="PAC"/>
    <property type="match status" value="1"/>
</dbReference>
<dbReference type="Proteomes" id="UP000076021">
    <property type="component" value="Chromosome"/>
</dbReference>
<keyword evidence="6" id="KW-1185">Reference proteome</keyword>
<proteinExistence type="predicted"/>
<reference evidence="5 6" key="1">
    <citation type="journal article" date="2016" name="Genome Announc.">
        <title>Whole-Genome Sequence of Rummeliibacillus stabekisii Strain PP9 Isolated from Antarctic Soil.</title>
        <authorList>
            <person name="da Mota F.F."/>
            <person name="Vollu R.E."/>
            <person name="Jurelevicius D."/>
            <person name="Seldin L."/>
        </authorList>
    </citation>
    <scope>NUCLEOTIDE SEQUENCE [LARGE SCALE GENOMIC DNA]</scope>
    <source>
        <strain evidence="5 6">PP9</strain>
    </source>
</reference>
<dbReference type="PROSITE" id="PS50112">
    <property type="entry name" value="PAS"/>
    <property type="match status" value="1"/>
</dbReference>
<dbReference type="CDD" id="cd01949">
    <property type="entry name" value="GGDEF"/>
    <property type="match status" value="1"/>
</dbReference>
<evidence type="ECO:0000259" key="3">
    <source>
        <dbReference type="PROSITE" id="PS50883"/>
    </source>
</evidence>
<dbReference type="InterPro" id="IPR000014">
    <property type="entry name" value="PAS"/>
</dbReference>
<organism evidence="5 6">
    <name type="scientific">Rummeliibacillus stabekisii</name>
    <dbReference type="NCBI Taxonomy" id="241244"/>
    <lineage>
        <taxon>Bacteria</taxon>
        <taxon>Bacillati</taxon>
        <taxon>Bacillota</taxon>
        <taxon>Bacilli</taxon>
        <taxon>Bacillales</taxon>
        <taxon>Caryophanaceae</taxon>
        <taxon>Rummeliibacillus</taxon>
    </lineage>
</organism>
<dbReference type="Pfam" id="PF00990">
    <property type="entry name" value="GGDEF"/>
    <property type="match status" value="1"/>
</dbReference>
<dbReference type="RefSeq" id="WP_066788406.1">
    <property type="nucleotide sequence ID" value="NZ_CP014806.1"/>
</dbReference>
<dbReference type="PANTHER" id="PTHR44757">
    <property type="entry name" value="DIGUANYLATE CYCLASE DGCP"/>
    <property type="match status" value="1"/>
</dbReference>
<dbReference type="FunFam" id="3.30.70.270:FF:000001">
    <property type="entry name" value="Diguanylate cyclase domain protein"/>
    <property type="match status" value="1"/>
</dbReference>
<dbReference type="SUPFAM" id="SSF55785">
    <property type="entry name" value="PYP-like sensor domain (PAS domain)"/>
    <property type="match status" value="1"/>
</dbReference>
<feature type="domain" description="PAS" evidence="1">
    <location>
        <begin position="25"/>
        <end position="64"/>
    </location>
</feature>
<dbReference type="InterPro" id="IPR043128">
    <property type="entry name" value="Rev_trsase/Diguanyl_cyclase"/>
</dbReference>
<dbReference type="Gene3D" id="3.30.70.270">
    <property type="match status" value="1"/>
</dbReference>
<evidence type="ECO:0000259" key="4">
    <source>
        <dbReference type="PROSITE" id="PS50887"/>
    </source>
</evidence>
<dbReference type="PROSITE" id="PS50883">
    <property type="entry name" value="EAL"/>
    <property type="match status" value="1"/>
</dbReference>
<evidence type="ECO:0000259" key="2">
    <source>
        <dbReference type="PROSITE" id="PS50113"/>
    </source>
</evidence>
<feature type="domain" description="GGDEF" evidence="4">
    <location>
        <begin position="176"/>
        <end position="309"/>
    </location>
</feature>
<sequence>MDQHIARNTIHTEHLAKLCQYITPKILDSISEGIMITNLKSQIIDVNPAFEFVTGYKKEEVIGKKPDVLQSGNHKKDFYQKMWASIASEGEWQGEIWNRRKTGDVYPEWLKITKITNDEDTIIGYCGIFSDLSDEKNVESELKKRATTDMLTGVSNRFAFTERMNVLLSTSKTHNYQHAVLFLDLDRFKQVNDTLGHAIGDQLLVEVTRRIKTLLKNKDIFARYGGDEFVLTFTDIHHPREALHLGEKIIQLLESPFYIHTHELFITASIGISVYPHDGDDTETLLNKADIAMYYAKDHGKNQFSFYFDDLKTDAKRTFTLDSELRKAISNKNEFEIYYQPKVNYQKQQIIGMEALVRWHNEILGNVSPGEFIPYAEETGLIIPLSEIILEKVCLDAHELIGNGYKMPIAINISSIHFHQPNFITSIQQILERNNLPANHFELELTERTIMNNEKETTRKLILLKHMGFKLSLDDFGTGYSSLSYLVEFPLDCLKIDQSFIKQICSVSDKQAIVHAIIQMAHRLQMSVIAEGVEQRDQVKLLGEMDCDMIQGYYYSKPVPLDEIMEFLEFWELEIEGK</sequence>
<dbReference type="InterPro" id="IPR001633">
    <property type="entry name" value="EAL_dom"/>
</dbReference>
<dbReference type="InterPro" id="IPR029787">
    <property type="entry name" value="Nucleotide_cyclase"/>
</dbReference>
<dbReference type="NCBIfam" id="TIGR00254">
    <property type="entry name" value="GGDEF"/>
    <property type="match status" value="1"/>
</dbReference>
<dbReference type="Gene3D" id="3.20.20.450">
    <property type="entry name" value="EAL domain"/>
    <property type="match status" value="1"/>
</dbReference>
<dbReference type="InterPro" id="IPR000160">
    <property type="entry name" value="GGDEF_dom"/>
</dbReference>
<dbReference type="Pfam" id="PF13426">
    <property type="entry name" value="PAS_9"/>
    <property type="match status" value="1"/>
</dbReference>
<dbReference type="SUPFAM" id="SSF55073">
    <property type="entry name" value="Nucleotide cyclase"/>
    <property type="match status" value="1"/>
</dbReference>
<dbReference type="KEGG" id="rst:ATY39_08280"/>
<accession>A0A143HDF0</accession>
<evidence type="ECO:0000259" key="1">
    <source>
        <dbReference type="PROSITE" id="PS50112"/>
    </source>
</evidence>